<sequence length="103" mass="11435">MAVNDALDRLIPWTWSMRTAPPWGVSGACGCGGRPPLSWEVVFQALASSCTTAKRIGTGMLTWMWVTFWNLGSHGTRRLMPSSAQVRSQVKLRREAHFSRGQS</sequence>
<dbReference type="Proteomes" id="UP000694554">
    <property type="component" value="Chromosome 4"/>
</dbReference>
<dbReference type="AlphaFoldDB" id="A0A8C9E033"/>
<name>A0A8C9E033_PHOSS</name>
<reference evidence="1" key="3">
    <citation type="submission" date="2025-09" db="UniProtKB">
        <authorList>
            <consortium name="Ensembl"/>
        </authorList>
    </citation>
    <scope>IDENTIFICATION</scope>
</reference>
<organism evidence="1 2">
    <name type="scientific">Phocoena sinus</name>
    <name type="common">Vaquita</name>
    <dbReference type="NCBI Taxonomy" id="42100"/>
    <lineage>
        <taxon>Eukaryota</taxon>
        <taxon>Metazoa</taxon>
        <taxon>Chordata</taxon>
        <taxon>Craniata</taxon>
        <taxon>Vertebrata</taxon>
        <taxon>Euteleostomi</taxon>
        <taxon>Mammalia</taxon>
        <taxon>Eutheria</taxon>
        <taxon>Laurasiatheria</taxon>
        <taxon>Artiodactyla</taxon>
        <taxon>Whippomorpha</taxon>
        <taxon>Cetacea</taxon>
        <taxon>Odontoceti</taxon>
        <taxon>Phocoenidae</taxon>
        <taxon>Phocoena</taxon>
    </lineage>
</organism>
<protein>
    <submittedName>
        <fullName evidence="1">Uncharacterized protein</fullName>
    </submittedName>
</protein>
<proteinExistence type="predicted"/>
<accession>A0A8C9E033</accession>
<dbReference type="Ensembl" id="ENSPSNT00000009003.1">
    <property type="protein sequence ID" value="ENSPSNP00000007945.1"/>
    <property type="gene ID" value="ENSPSNG00000005865.1"/>
</dbReference>
<keyword evidence="2" id="KW-1185">Reference proteome</keyword>
<dbReference type="GeneTree" id="ENSGT00990000211206"/>
<evidence type="ECO:0000313" key="2">
    <source>
        <dbReference type="Proteomes" id="UP000694554"/>
    </source>
</evidence>
<reference evidence="1" key="1">
    <citation type="submission" date="2019-08" db="EMBL/GenBank/DDBJ databases">
        <title>Phocoena sinus (Vaquita) genome, mPhoSin1, primary haplotype.</title>
        <authorList>
            <person name="Morin P."/>
            <person name="Mountcastle J."/>
            <person name="Fungtammasan C."/>
            <person name="Rhie A."/>
            <person name="Rojas-Bracho L."/>
            <person name="Smith C.R."/>
            <person name="Taylor B.L."/>
            <person name="Gulland F.M.D."/>
            <person name="Musser W."/>
            <person name="Houck M."/>
            <person name="Haase B."/>
            <person name="Paez S."/>
            <person name="Howe K."/>
            <person name="Torrance J."/>
            <person name="Formenti G."/>
            <person name="Phillippy A."/>
            <person name="Ryder O."/>
            <person name="Jarvis E.D."/>
            <person name="Fedrigo O."/>
        </authorList>
    </citation>
    <scope>NUCLEOTIDE SEQUENCE [LARGE SCALE GENOMIC DNA]</scope>
</reference>
<evidence type="ECO:0000313" key="1">
    <source>
        <dbReference type="Ensembl" id="ENSPSNP00000007945.1"/>
    </source>
</evidence>
<reference evidence="1" key="2">
    <citation type="submission" date="2025-08" db="UniProtKB">
        <authorList>
            <consortium name="Ensembl"/>
        </authorList>
    </citation>
    <scope>IDENTIFICATION</scope>
</reference>